<dbReference type="SUPFAM" id="SSF160059">
    <property type="entry name" value="PriA/YqbF domain"/>
    <property type="match status" value="1"/>
</dbReference>
<protein>
    <recommendedName>
        <fullName evidence="4">Mu-like prophage FluMu N-terminal domain-containing protein</fullName>
    </recommendedName>
</protein>
<dbReference type="Proteomes" id="UP000005019">
    <property type="component" value="Unassembled WGS sequence"/>
</dbReference>
<dbReference type="OrthoDB" id="9182883at2"/>
<proteinExistence type="predicted"/>
<feature type="compositionally biased region" description="Polar residues" evidence="1">
    <location>
        <begin position="62"/>
        <end position="74"/>
    </location>
</feature>
<feature type="compositionally biased region" description="Low complexity" evidence="1">
    <location>
        <begin position="11"/>
        <end position="59"/>
    </location>
</feature>
<dbReference type="AlphaFoldDB" id="F5RBW2"/>
<dbReference type="RefSeq" id="WP_008060817.1">
    <property type="nucleotide sequence ID" value="NZ_AFHG01000044.1"/>
</dbReference>
<feature type="region of interest" description="Disordered" evidence="1">
    <location>
        <begin position="1"/>
        <end position="95"/>
    </location>
</feature>
<evidence type="ECO:0000256" key="1">
    <source>
        <dbReference type="SAM" id="MobiDB-lite"/>
    </source>
</evidence>
<evidence type="ECO:0000313" key="2">
    <source>
        <dbReference type="EMBL" id="EGK71979.1"/>
    </source>
</evidence>
<evidence type="ECO:0008006" key="4">
    <source>
        <dbReference type="Google" id="ProtNLM"/>
    </source>
</evidence>
<organism evidence="2 3">
    <name type="scientific">Methyloversatilis universalis (strain ATCC BAA-1314 / DSM 25237 / JCM 13912 / CCUG 52030 / FAM5)</name>
    <dbReference type="NCBI Taxonomy" id="1000565"/>
    <lineage>
        <taxon>Bacteria</taxon>
        <taxon>Pseudomonadati</taxon>
        <taxon>Pseudomonadota</taxon>
        <taxon>Betaproteobacteria</taxon>
        <taxon>Nitrosomonadales</taxon>
        <taxon>Sterolibacteriaceae</taxon>
        <taxon>Methyloversatilis</taxon>
    </lineage>
</organism>
<gene>
    <name evidence="2" type="ORF">METUNv1_01757</name>
</gene>
<keyword evidence="3" id="KW-1185">Reference proteome</keyword>
<reference evidence="2 3" key="1">
    <citation type="journal article" date="2011" name="J. Bacteriol.">
        <title>Genome sequence of Methyloversatilis universalis FAM5T, a methylotrophic representative of the order Rhodocyclales.</title>
        <authorList>
            <person name="Kittichotirat W."/>
            <person name="Good N.M."/>
            <person name="Hall R."/>
            <person name="Bringel F."/>
            <person name="Lajus A."/>
            <person name="Medigue C."/>
            <person name="Smalley N.E."/>
            <person name="Beck D."/>
            <person name="Bumgarner R."/>
            <person name="Vuilleumier S."/>
            <person name="Kalyuzhnaya M.G."/>
        </authorList>
    </citation>
    <scope>NUCLEOTIDE SEQUENCE [LARGE SCALE GENOMIC DNA]</scope>
    <source>
        <strain evidence="3">ATCC BAA-1314 / JCM 13912 / FAM5</strain>
    </source>
</reference>
<accession>F5RBW2</accession>
<dbReference type="STRING" id="1000565.METUNv1_01757"/>
<name>F5RBW2_METUF</name>
<dbReference type="EMBL" id="AFHG01000044">
    <property type="protein sequence ID" value="EGK71979.1"/>
    <property type="molecule type" value="Genomic_DNA"/>
</dbReference>
<comment type="caution">
    <text evidence="2">The sequence shown here is derived from an EMBL/GenBank/DDBJ whole genome shotgun (WGS) entry which is preliminary data.</text>
</comment>
<sequence length="155" mass="15554">MAKTPAEKKTAAQQAATQAPGASAGDTTKPAAPVAGAEAVAGTAPMATGEAAAEGAPAASTDPVTETAPATTGKQLDAEPGTGGTVTADPDSEIKGGEAVRISGWVIECKRRDRGLWRAGRFWPPEPTAVPADELTDDQLQALLAEPLLSVLAIE</sequence>
<evidence type="ECO:0000313" key="3">
    <source>
        <dbReference type="Proteomes" id="UP000005019"/>
    </source>
</evidence>
<feature type="compositionally biased region" description="Basic and acidic residues" evidence="1">
    <location>
        <begin position="1"/>
        <end position="10"/>
    </location>
</feature>